<reference evidence="1" key="1">
    <citation type="submission" date="2018-10" db="EMBL/GenBank/DDBJ databases">
        <authorList>
            <person name="Plewniak F."/>
        </authorList>
    </citation>
    <scope>NUCLEOTIDE SEQUENCE</scope>
</reference>
<evidence type="ECO:0000313" key="1">
    <source>
        <dbReference type="EMBL" id="VAY88482.1"/>
    </source>
</evidence>
<proteinExistence type="predicted"/>
<sequence length="64" mass="6952">MVYNAPTASTEYLAKTRSGKYLLEIGAEDSEFTPGEIAVSRLGGNIPALWSSTQENPSTTLLFR</sequence>
<dbReference type="EMBL" id="UOYP01000234">
    <property type="protein sequence ID" value="VAY88482.1"/>
    <property type="molecule type" value="Genomic_DNA"/>
</dbReference>
<name>A0A3P3ZNR4_9ZZZZ</name>
<accession>A0A3P3ZNR4</accession>
<protein>
    <submittedName>
        <fullName evidence="1">Uncharacterized protein</fullName>
    </submittedName>
</protein>
<organism evidence="1">
    <name type="scientific">mine drainage metagenome</name>
    <dbReference type="NCBI Taxonomy" id="410659"/>
    <lineage>
        <taxon>unclassified sequences</taxon>
        <taxon>metagenomes</taxon>
        <taxon>ecological metagenomes</taxon>
    </lineage>
</organism>
<gene>
    <name evidence="1" type="ORF">CARN8_3090005</name>
</gene>
<dbReference type="AlphaFoldDB" id="A0A3P3ZNR4"/>